<evidence type="ECO:0000256" key="1">
    <source>
        <dbReference type="ARBA" id="ARBA00023125"/>
    </source>
</evidence>
<comment type="caution">
    <text evidence="4">The sequence shown here is derived from an EMBL/GenBank/DDBJ whole genome shotgun (WGS) entry which is preliminary data.</text>
</comment>
<evidence type="ECO:0000313" key="5">
    <source>
        <dbReference type="Proteomes" id="UP000005025"/>
    </source>
</evidence>
<accession>H1LCU9</accession>
<dbReference type="PANTHER" id="PTHR43479:SF7">
    <property type="entry name" value="TETR-FAMILY TRANSCRIPTIONAL REGULATOR"/>
    <property type="match status" value="1"/>
</dbReference>
<gene>
    <name evidence="4" type="ORF">HMPREF9104_00413</name>
</gene>
<dbReference type="InterPro" id="IPR001647">
    <property type="entry name" value="HTH_TetR"/>
</dbReference>
<evidence type="ECO:0000313" key="4">
    <source>
        <dbReference type="EMBL" id="EHO53764.1"/>
    </source>
</evidence>
<dbReference type="PANTHER" id="PTHR43479">
    <property type="entry name" value="ACREF/ENVCD OPERON REPRESSOR-RELATED"/>
    <property type="match status" value="1"/>
</dbReference>
<dbReference type="AlphaFoldDB" id="H1LCU9"/>
<dbReference type="HOGENOM" id="CLU_087539_3_3_9"/>
<dbReference type="Pfam" id="PF00440">
    <property type="entry name" value="TetR_N"/>
    <property type="match status" value="1"/>
</dbReference>
<reference evidence="4 5" key="1">
    <citation type="submission" date="2011-09" db="EMBL/GenBank/DDBJ databases">
        <authorList>
            <person name="Weinstock G."/>
            <person name="Sodergren E."/>
            <person name="Clifton S."/>
            <person name="Fulton L."/>
            <person name="Fulton B."/>
            <person name="Courtney L."/>
            <person name="Fronick C."/>
            <person name="Harrison M."/>
            <person name="Strong C."/>
            <person name="Farmer C."/>
            <person name="Delahaunty K."/>
            <person name="Markovic C."/>
            <person name="Hall O."/>
            <person name="Minx P."/>
            <person name="Tomlinson C."/>
            <person name="Mitreva M."/>
            <person name="Hou S."/>
            <person name="Chen J."/>
            <person name="Wollam A."/>
            <person name="Pepin K.H."/>
            <person name="Johnson M."/>
            <person name="Bhonagiri V."/>
            <person name="Zhang X."/>
            <person name="Suruliraj S."/>
            <person name="Warren W."/>
            <person name="Chinwalla A."/>
            <person name="Mardis E.R."/>
            <person name="Wilson R.K."/>
        </authorList>
    </citation>
    <scope>NUCLEOTIDE SEQUENCE [LARGE SCALE GENOMIC DNA]</scope>
    <source>
        <strain evidence="4 5">F0435</strain>
    </source>
</reference>
<name>H1LCU9_9LACO</name>
<evidence type="ECO:0000259" key="3">
    <source>
        <dbReference type="PROSITE" id="PS50977"/>
    </source>
</evidence>
<dbReference type="GO" id="GO:0003677">
    <property type="term" value="F:DNA binding"/>
    <property type="evidence" value="ECO:0007669"/>
    <property type="project" value="UniProtKB-UniRule"/>
</dbReference>
<sequence length="180" mass="21098">MDLRVQRTVKSIEHAFVSLTLEQGFESVTVRQISKQAEINPKTFYDHYHDKYDLVHQLEARFLDRYQQLLKKRFVYHQAIKEDTLPTGLEKLVTNMTSDPEFCQTVIALESIQDETVRFKSQVVVLIKDALVDADISQDPYIIDILATIALKTIDYYMRTDTPFSIQREMDLLRVLNRLL</sequence>
<dbReference type="InterPro" id="IPR050624">
    <property type="entry name" value="HTH-type_Tx_Regulator"/>
</dbReference>
<dbReference type="Gene3D" id="1.10.357.10">
    <property type="entry name" value="Tetracycline Repressor, domain 2"/>
    <property type="match status" value="1"/>
</dbReference>
<dbReference type="PATRIC" id="fig|797516.3.peg.374"/>
<keyword evidence="1 2" id="KW-0238">DNA-binding</keyword>
<organism evidence="4 5">
    <name type="scientific">Lentilactobacillus kisonensis F0435</name>
    <dbReference type="NCBI Taxonomy" id="797516"/>
    <lineage>
        <taxon>Bacteria</taxon>
        <taxon>Bacillati</taxon>
        <taxon>Bacillota</taxon>
        <taxon>Bacilli</taxon>
        <taxon>Lactobacillales</taxon>
        <taxon>Lactobacillaceae</taxon>
        <taxon>Lentilactobacillus</taxon>
    </lineage>
</organism>
<protein>
    <submittedName>
        <fullName evidence="4">Transcriptional regulator, TetR family</fullName>
    </submittedName>
</protein>
<dbReference type="InterPro" id="IPR009057">
    <property type="entry name" value="Homeodomain-like_sf"/>
</dbReference>
<dbReference type="STRING" id="797516.HMPREF9104_00413"/>
<dbReference type="RefSeq" id="WP_008855606.1">
    <property type="nucleotide sequence ID" value="NZ_JH591003.1"/>
</dbReference>
<proteinExistence type="predicted"/>
<evidence type="ECO:0000256" key="2">
    <source>
        <dbReference type="PROSITE-ProRule" id="PRU00335"/>
    </source>
</evidence>
<dbReference type="SUPFAM" id="SSF46689">
    <property type="entry name" value="Homeodomain-like"/>
    <property type="match status" value="1"/>
</dbReference>
<dbReference type="OrthoDB" id="9810250at2"/>
<dbReference type="PROSITE" id="PS50977">
    <property type="entry name" value="HTH_TETR_2"/>
    <property type="match status" value="1"/>
</dbReference>
<feature type="domain" description="HTH tetR-type" evidence="3">
    <location>
        <begin position="6"/>
        <end position="66"/>
    </location>
</feature>
<dbReference type="Proteomes" id="UP000005025">
    <property type="component" value="Unassembled WGS sequence"/>
</dbReference>
<feature type="DNA-binding region" description="H-T-H motif" evidence="2">
    <location>
        <begin position="29"/>
        <end position="48"/>
    </location>
</feature>
<dbReference type="EMBL" id="AGRJ01000042">
    <property type="protein sequence ID" value="EHO53764.1"/>
    <property type="molecule type" value="Genomic_DNA"/>
</dbReference>